<protein>
    <submittedName>
        <fullName evidence="2">Uncharacterized protein</fullName>
    </submittedName>
</protein>
<evidence type="ECO:0000313" key="2">
    <source>
        <dbReference type="EMBL" id="KAJ3251332.1"/>
    </source>
</evidence>
<evidence type="ECO:0000313" key="3">
    <source>
        <dbReference type="Proteomes" id="UP001210925"/>
    </source>
</evidence>
<reference evidence="2" key="1">
    <citation type="submission" date="2020-05" db="EMBL/GenBank/DDBJ databases">
        <title>Phylogenomic resolution of chytrid fungi.</title>
        <authorList>
            <person name="Stajich J.E."/>
            <person name="Amses K."/>
            <person name="Simmons R."/>
            <person name="Seto K."/>
            <person name="Myers J."/>
            <person name="Bonds A."/>
            <person name="Quandt C.A."/>
            <person name="Barry K."/>
            <person name="Liu P."/>
            <person name="Grigoriev I."/>
            <person name="Longcore J.E."/>
            <person name="James T.Y."/>
        </authorList>
    </citation>
    <scope>NUCLEOTIDE SEQUENCE</scope>
    <source>
        <strain evidence="2">PLAUS21</strain>
    </source>
</reference>
<accession>A0AAD5U9C9</accession>
<dbReference type="AlphaFoldDB" id="A0AAD5U9C9"/>
<gene>
    <name evidence="2" type="ORF">HK103_002457</name>
</gene>
<dbReference type="EMBL" id="JADGKB010000187">
    <property type="protein sequence ID" value="KAJ3251332.1"/>
    <property type="molecule type" value="Genomic_DNA"/>
</dbReference>
<organism evidence="2 3">
    <name type="scientific">Boothiomyces macroporosus</name>
    <dbReference type="NCBI Taxonomy" id="261099"/>
    <lineage>
        <taxon>Eukaryota</taxon>
        <taxon>Fungi</taxon>
        <taxon>Fungi incertae sedis</taxon>
        <taxon>Chytridiomycota</taxon>
        <taxon>Chytridiomycota incertae sedis</taxon>
        <taxon>Chytridiomycetes</taxon>
        <taxon>Rhizophydiales</taxon>
        <taxon>Terramycetaceae</taxon>
        <taxon>Boothiomyces</taxon>
    </lineage>
</organism>
<proteinExistence type="predicted"/>
<sequence>MNTTKINIVPSSPVNSRPQSNKNSRTNSRQTSRANIAQKPPKIKFNLDNIKERKEFEPHFYKIQESQRLDNRLVNWYHKDVTATVGTYDPYPPTWEKTEKKSSWGKKSERFADKSNQIALGPGSYPHTDLYTPKPVASSFKSKTIRFKPPPSNQISPASYNLDSVHSVHTWRPWIETLSSRLGRMLDPPRIKKLSGTESQILQELSNTVVCKPAFNNELHKKQNHLSIKQDNILSKTTLNPYNPIYLVHSVNTNLPTLLPPNEEARCNYC</sequence>
<keyword evidence="3" id="KW-1185">Reference proteome</keyword>
<name>A0AAD5U9C9_9FUNG</name>
<evidence type="ECO:0000256" key="1">
    <source>
        <dbReference type="SAM" id="MobiDB-lite"/>
    </source>
</evidence>
<comment type="caution">
    <text evidence="2">The sequence shown here is derived from an EMBL/GenBank/DDBJ whole genome shotgun (WGS) entry which is preliminary data.</text>
</comment>
<dbReference type="Proteomes" id="UP001210925">
    <property type="component" value="Unassembled WGS sequence"/>
</dbReference>
<feature type="compositionally biased region" description="Polar residues" evidence="1">
    <location>
        <begin position="1"/>
        <end position="35"/>
    </location>
</feature>
<feature type="region of interest" description="Disordered" evidence="1">
    <location>
        <begin position="1"/>
        <end position="40"/>
    </location>
</feature>